<dbReference type="SUPFAM" id="SSF101898">
    <property type="entry name" value="NHL repeat"/>
    <property type="match status" value="1"/>
</dbReference>
<evidence type="ECO:0000313" key="11">
    <source>
        <dbReference type="EMBL" id="KPQ13108.1"/>
    </source>
</evidence>
<dbReference type="PROSITE" id="PS50110">
    <property type="entry name" value="RESPONSE_REGULATORY"/>
    <property type="match status" value="1"/>
</dbReference>
<evidence type="ECO:0000259" key="8">
    <source>
        <dbReference type="PROSITE" id="PS01124"/>
    </source>
</evidence>
<dbReference type="InterPro" id="IPR018062">
    <property type="entry name" value="HTH_AraC-typ_CS"/>
</dbReference>
<evidence type="ECO:0000256" key="3">
    <source>
        <dbReference type="ARBA" id="ARBA00022553"/>
    </source>
</evidence>
<sequence length="1318" mass="151164">MKKIAFICFLIFVGSLHFYPVYSQENPKFHQVWMPDGMTNNRILDLEQDQDGFLWIITEKGLSRYDGYEIKTYPYQFNFLLDRDLFLKSSLMIDSKNGIWTIAGSLHPNFFDKEKNQFITIPNINSVTSMAETPSGNILFGTLSGQLFSYHPDEKTKELILARPDQEIIGLFKNPKKPQEFFILFKGQIGKINIDSKEFKSLYTQSEADSFVFSTASIDPEGRLWIGTFQDGVFTFDSSETLKPVGSLTSKVKINSPVLDLKLNKKNKLWVTTYGLGVFRYDLTQEKLEYFRHEKTDTNSIKANDIASLYHDYSGTTWLGTLGAGLNYFDPYLDKFQVISNDEAPDFIHLENIRAVYVDPKKRLWMGSAGNGLILHEMFSKSWNTYTSSSDSPVKLKEDRVLSLGGIEDEIWIGYQNNGLSVFNIKENTIRHFDENSQPALPPSQILRIFKDEQRRFWLCTRNEGLIQFDSNTGIVKSYKHRGNVPKPFPDNHIIDLVQLSKDKFIVATKTKGLIELNTATDEFEALHDSISAPKRITTLYKDETQNLWVGTSNQGIKLLNLANNTWIKAPELSEFEDVQIHGITADQAGKIWISSDRGITSIELEPKNSISILNYTKSEDLSSPFNPGAFTSDPTLGIFFGGFDRILHFKGEEIRKNPSVPKVALTKISNGKIDYTPETDKHFRPSENNLTFHFSSLIFSDPKKNQYQYRLLGYQEEWKTQLGNNAVTYTNLDPGDYEFQFKGSNYDGIWNETPITYAFSISPAWYQSLVAKIGYLLLFAGLSILVYQYLKWRWAMNYKLEIKNHEALRLKEIDQLKSAFFSNISHELRTPLTLIMGPTERLIQECENPIQKSQLNLIQDNAKKLLVVIDKILSIRKITAEKTSLKIRKSNLGLLIQSVLVNFYYLSTKKNLTIQSTIPLITEVWFDSDQMERILENLIHFVIQEASPNSRIGFDAIPKNQGVKFHVSYTPKRSTSLLTNLRKKENQASENEVSDPDLKLKLIEKLILSHHGSFSFGHGKNGIHSMEMEFSLDKYSFHPSEVVDEEEWETEGIKTAETEYKLDDQAPKILIVEDNKSLRNFLVKELSHSYRIVEAADGKEGIYEAYKHIPDLILSDIMMPEVDGLALCKELKTNEKTSHIPIILLTAKIEEETQLMGLELGADDYIQKPFSSRQLAIRIEKLIELRNRLRIRYSQGAFISPKEIAVSSTDEKFLEKIQEIVDSDFMETDFSVDDFCQKLGMSRMQLHRKLTALTGLSTSAFIRDQRLRKAIQKLEKTDETVAEIAYSVGFNSPSYFIKCFKESYQMTPLEYQESISK</sequence>
<dbReference type="eggNOG" id="COG3292">
    <property type="taxonomic scope" value="Bacteria"/>
</dbReference>
<dbReference type="PATRIC" id="fig|1305737.6.peg.3508"/>
<feature type="domain" description="Histidine kinase" evidence="9">
    <location>
        <begin position="824"/>
        <end position="1035"/>
    </location>
</feature>
<evidence type="ECO:0000259" key="10">
    <source>
        <dbReference type="PROSITE" id="PS50110"/>
    </source>
</evidence>
<evidence type="ECO:0000256" key="7">
    <source>
        <dbReference type="PROSITE-ProRule" id="PRU00169"/>
    </source>
</evidence>
<dbReference type="GO" id="GO:0003700">
    <property type="term" value="F:DNA-binding transcription factor activity"/>
    <property type="evidence" value="ECO:0007669"/>
    <property type="project" value="InterPro"/>
</dbReference>
<dbReference type="PANTHER" id="PTHR43547:SF2">
    <property type="entry name" value="HYBRID SIGNAL TRANSDUCTION HISTIDINE KINASE C"/>
    <property type="match status" value="1"/>
</dbReference>
<evidence type="ECO:0000259" key="9">
    <source>
        <dbReference type="PROSITE" id="PS50109"/>
    </source>
</evidence>
<dbReference type="EMBL" id="LJXT01000103">
    <property type="protein sequence ID" value="KPQ13108.1"/>
    <property type="molecule type" value="Genomic_DNA"/>
</dbReference>
<keyword evidence="5" id="KW-0238">DNA-binding</keyword>
<dbReference type="EC" id="2.7.13.3" evidence="2"/>
<keyword evidence="11" id="KW-0808">Transferase</keyword>
<organism evidence="11 12">
    <name type="scientific">Algoriphagus marincola HL-49</name>
    <dbReference type="NCBI Taxonomy" id="1305737"/>
    <lineage>
        <taxon>Bacteria</taxon>
        <taxon>Pseudomonadati</taxon>
        <taxon>Bacteroidota</taxon>
        <taxon>Cytophagia</taxon>
        <taxon>Cytophagales</taxon>
        <taxon>Cyclobacteriaceae</taxon>
        <taxon>Algoriphagus</taxon>
    </lineage>
</organism>
<dbReference type="Pfam" id="PF07494">
    <property type="entry name" value="Reg_prop"/>
    <property type="match status" value="1"/>
</dbReference>
<feature type="domain" description="HTH araC/xylS-type" evidence="8">
    <location>
        <begin position="1216"/>
        <end position="1315"/>
    </location>
</feature>
<dbReference type="Gene3D" id="2.60.40.10">
    <property type="entry name" value="Immunoglobulins"/>
    <property type="match status" value="1"/>
</dbReference>
<dbReference type="CDD" id="cd00082">
    <property type="entry name" value="HisKA"/>
    <property type="match status" value="1"/>
</dbReference>
<dbReference type="CDD" id="cd17574">
    <property type="entry name" value="REC_OmpR"/>
    <property type="match status" value="1"/>
</dbReference>
<dbReference type="PRINTS" id="PR00032">
    <property type="entry name" value="HTHARAC"/>
</dbReference>
<evidence type="ECO:0000256" key="2">
    <source>
        <dbReference type="ARBA" id="ARBA00012438"/>
    </source>
</evidence>
<dbReference type="InterPro" id="IPR018060">
    <property type="entry name" value="HTH_AraC"/>
</dbReference>
<dbReference type="InterPro" id="IPR020449">
    <property type="entry name" value="Tscrpt_reg_AraC-type_HTH"/>
</dbReference>
<dbReference type="Pfam" id="PF00512">
    <property type="entry name" value="HisKA"/>
    <property type="match status" value="1"/>
</dbReference>
<dbReference type="Gene3D" id="1.10.10.60">
    <property type="entry name" value="Homeodomain-like"/>
    <property type="match status" value="1"/>
</dbReference>
<dbReference type="InterPro" id="IPR003661">
    <property type="entry name" value="HisK_dim/P_dom"/>
</dbReference>
<accession>A0A0P7XCI6</accession>
<dbReference type="SUPFAM" id="SSF46689">
    <property type="entry name" value="Homeodomain-like"/>
    <property type="match status" value="1"/>
</dbReference>
<evidence type="ECO:0000256" key="5">
    <source>
        <dbReference type="ARBA" id="ARBA00023125"/>
    </source>
</evidence>
<dbReference type="InterPro" id="IPR011123">
    <property type="entry name" value="Y_Y_Y"/>
</dbReference>
<reference evidence="11 12" key="1">
    <citation type="submission" date="2015-09" db="EMBL/GenBank/DDBJ databases">
        <title>Identification and resolution of microdiversity through metagenomic sequencing of parallel consortia.</title>
        <authorList>
            <person name="Nelson W.C."/>
            <person name="Romine M.F."/>
            <person name="Lindemann S.R."/>
        </authorList>
    </citation>
    <scope>NUCLEOTIDE SEQUENCE [LARGE SCALE GENOMIC DNA]</scope>
    <source>
        <strain evidence="11">HL-49</strain>
    </source>
</reference>
<dbReference type="Proteomes" id="UP000050421">
    <property type="component" value="Unassembled WGS sequence"/>
</dbReference>
<dbReference type="InterPro" id="IPR011006">
    <property type="entry name" value="CheY-like_superfamily"/>
</dbReference>
<dbReference type="GO" id="GO:0043565">
    <property type="term" value="F:sequence-specific DNA binding"/>
    <property type="evidence" value="ECO:0007669"/>
    <property type="project" value="InterPro"/>
</dbReference>
<dbReference type="SMART" id="SM00388">
    <property type="entry name" value="HisKA"/>
    <property type="match status" value="1"/>
</dbReference>
<feature type="domain" description="Response regulatory" evidence="10">
    <location>
        <begin position="1069"/>
        <end position="1184"/>
    </location>
</feature>
<dbReference type="SUPFAM" id="SSF47384">
    <property type="entry name" value="Homodimeric domain of signal transducing histidine kinase"/>
    <property type="match status" value="1"/>
</dbReference>
<dbReference type="Gene3D" id="1.10.287.130">
    <property type="match status" value="1"/>
</dbReference>
<dbReference type="InterPro" id="IPR015943">
    <property type="entry name" value="WD40/YVTN_repeat-like_dom_sf"/>
</dbReference>
<dbReference type="eggNOG" id="COG2205">
    <property type="taxonomic scope" value="Bacteria"/>
</dbReference>
<dbReference type="InterPro" id="IPR013783">
    <property type="entry name" value="Ig-like_fold"/>
</dbReference>
<keyword evidence="4" id="KW-0805">Transcription regulation</keyword>
<proteinExistence type="predicted"/>
<dbReference type="InterPro" id="IPR011110">
    <property type="entry name" value="Reg_prop"/>
</dbReference>
<dbReference type="PROSITE" id="PS00041">
    <property type="entry name" value="HTH_ARAC_FAMILY_1"/>
    <property type="match status" value="1"/>
</dbReference>
<keyword evidence="6" id="KW-0804">Transcription</keyword>
<gene>
    <name evidence="11" type="ORF">HLUCCX10_13990</name>
</gene>
<dbReference type="SMART" id="SM00342">
    <property type="entry name" value="HTH_ARAC"/>
    <property type="match status" value="1"/>
</dbReference>
<dbReference type="InterPro" id="IPR005467">
    <property type="entry name" value="His_kinase_dom"/>
</dbReference>
<dbReference type="SMART" id="SM00448">
    <property type="entry name" value="REC"/>
    <property type="match status" value="1"/>
</dbReference>
<dbReference type="Pfam" id="PF07495">
    <property type="entry name" value="Y_Y_Y"/>
    <property type="match status" value="1"/>
</dbReference>
<dbReference type="SUPFAM" id="SSF63829">
    <property type="entry name" value="Calcium-dependent phosphotriesterase"/>
    <property type="match status" value="2"/>
</dbReference>
<dbReference type="Pfam" id="PF00072">
    <property type="entry name" value="Response_reg"/>
    <property type="match status" value="1"/>
</dbReference>
<dbReference type="Pfam" id="PF12833">
    <property type="entry name" value="HTH_18"/>
    <property type="match status" value="1"/>
</dbReference>
<evidence type="ECO:0000256" key="4">
    <source>
        <dbReference type="ARBA" id="ARBA00023015"/>
    </source>
</evidence>
<dbReference type="STRING" id="1305737.GCA_000526355_01206"/>
<dbReference type="OrthoDB" id="9806995at2"/>
<dbReference type="Gene3D" id="2.130.10.10">
    <property type="entry name" value="YVTN repeat-like/Quinoprotein amine dehydrogenase"/>
    <property type="match status" value="2"/>
</dbReference>
<dbReference type="eggNOG" id="COG0745">
    <property type="taxonomic scope" value="Bacteria"/>
</dbReference>
<dbReference type="PANTHER" id="PTHR43547">
    <property type="entry name" value="TWO-COMPONENT HISTIDINE KINASE"/>
    <property type="match status" value="1"/>
</dbReference>
<protein>
    <recommendedName>
        <fullName evidence="2">histidine kinase</fullName>
        <ecNumber evidence="2">2.7.13.3</ecNumber>
    </recommendedName>
</protein>
<evidence type="ECO:0000256" key="1">
    <source>
        <dbReference type="ARBA" id="ARBA00000085"/>
    </source>
</evidence>
<evidence type="ECO:0000256" key="6">
    <source>
        <dbReference type="ARBA" id="ARBA00023163"/>
    </source>
</evidence>
<dbReference type="SUPFAM" id="SSF52172">
    <property type="entry name" value="CheY-like"/>
    <property type="match status" value="1"/>
</dbReference>
<evidence type="ECO:0000313" key="12">
    <source>
        <dbReference type="Proteomes" id="UP000050421"/>
    </source>
</evidence>
<comment type="catalytic activity">
    <reaction evidence="1">
        <text>ATP + protein L-histidine = ADP + protein N-phospho-L-histidine.</text>
        <dbReference type="EC" id="2.7.13.3"/>
    </reaction>
</comment>
<dbReference type="PROSITE" id="PS50109">
    <property type="entry name" value="HIS_KIN"/>
    <property type="match status" value="1"/>
</dbReference>
<keyword evidence="11" id="KW-0418">Kinase</keyword>
<dbReference type="InterPro" id="IPR001789">
    <property type="entry name" value="Sig_transdc_resp-reg_receiver"/>
</dbReference>
<dbReference type="Gene3D" id="3.40.50.2300">
    <property type="match status" value="1"/>
</dbReference>
<keyword evidence="3 7" id="KW-0597">Phosphoprotein</keyword>
<dbReference type="InterPro" id="IPR036097">
    <property type="entry name" value="HisK_dim/P_sf"/>
</dbReference>
<dbReference type="PROSITE" id="PS01124">
    <property type="entry name" value="HTH_ARAC_FAMILY_2"/>
    <property type="match status" value="1"/>
</dbReference>
<name>A0A0P7XCI6_9BACT</name>
<feature type="modified residue" description="4-aspartylphosphate" evidence="7">
    <location>
        <position position="1117"/>
    </location>
</feature>
<dbReference type="InterPro" id="IPR009057">
    <property type="entry name" value="Homeodomain-like_sf"/>
</dbReference>
<comment type="caution">
    <text evidence="11">The sequence shown here is derived from an EMBL/GenBank/DDBJ whole genome shotgun (WGS) entry which is preliminary data.</text>
</comment>
<dbReference type="GO" id="GO:0000155">
    <property type="term" value="F:phosphorelay sensor kinase activity"/>
    <property type="evidence" value="ECO:0007669"/>
    <property type="project" value="InterPro"/>
</dbReference>